<evidence type="ECO:0000256" key="1">
    <source>
        <dbReference type="ARBA" id="ARBA00001798"/>
    </source>
</evidence>
<dbReference type="EMBL" id="ML996577">
    <property type="protein sequence ID" value="KAF2755675.1"/>
    <property type="molecule type" value="Genomic_DNA"/>
</dbReference>
<dbReference type="CDD" id="cd16449">
    <property type="entry name" value="RING-HC"/>
    <property type="match status" value="1"/>
</dbReference>
<dbReference type="Pfam" id="PF01485">
    <property type="entry name" value="IBR"/>
    <property type="match status" value="2"/>
</dbReference>
<dbReference type="InterPro" id="IPR044066">
    <property type="entry name" value="TRIAD_supradom"/>
</dbReference>
<feature type="region of interest" description="Disordered" evidence="10">
    <location>
        <begin position="87"/>
        <end position="135"/>
    </location>
</feature>
<feature type="domain" description="RING-type" evidence="11">
    <location>
        <begin position="562"/>
        <end position="614"/>
    </location>
</feature>
<feature type="compositionally biased region" description="Polar residues" evidence="10">
    <location>
        <begin position="114"/>
        <end position="130"/>
    </location>
</feature>
<dbReference type="RefSeq" id="XP_033598126.1">
    <property type="nucleotide sequence ID" value="XM_033749597.1"/>
</dbReference>
<dbReference type="GO" id="GO:0016567">
    <property type="term" value="P:protein ubiquitination"/>
    <property type="evidence" value="ECO:0007669"/>
    <property type="project" value="InterPro"/>
</dbReference>
<dbReference type="GO" id="GO:0008270">
    <property type="term" value="F:zinc ion binding"/>
    <property type="evidence" value="ECO:0007669"/>
    <property type="project" value="UniProtKB-KW"/>
</dbReference>
<dbReference type="GeneID" id="54490651"/>
<evidence type="ECO:0000256" key="9">
    <source>
        <dbReference type="PROSITE-ProRule" id="PRU00175"/>
    </source>
</evidence>
<keyword evidence="6 9" id="KW-0863">Zinc-finger</keyword>
<reference evidence="13" key="1">
    <citation type="journal article" date="2020" name="Stud. Mycol.">
        <title>101 Dothideomycetes genomes: a test case for predicting lifestyles and emergence of pathogens.</title>
        <authorList>
            <person name="Haridas S."/>
            <person name="Albert R."/>
            <person name="Binder M."/>
            <person name="Bloem J."/>
            <person name="Labutti K."/>
            <person name="Salamov A."/>
            <person name="Andreopoulos B."/>
            <person name="Baker S."/>
            <person name="Barry K."/>
            <person name="Bills G."/>
            <person name="Bluhm B."/>
            <person name="Cannon C."/>
            <person name="Castanera R."/>
            <person name="Culley D."/>
            <person name="Daum C."/>
            <person name="Ezra D."/>
            <person name="Gonzalez J."/>
            <person name="Henrissat B."/>
            <person name="Kuo A."/>
            <person name="Liang C."/>
            <person name="Lipzen A."/>
            <person name="Lutzoni F."/>
            <person name="Magnuson J."/>
            <person name="Mondo S."/>
            <person name="Nolan M."/>
            <person name="Ohm R."/>
            <person name="Pangilinan J."/>
            <person name="Park H.-J."/>
            <person name="Ramirez L."/>
            <person name="Alfaro M."/>
            <person name="Sun H."/>
            <person name="Tritt A."/>
            <person name="Yoshinaga Y."/>
            <person name="Zwiers L.-H."/>
            <person name="Turgeon B."/>
            <person name="Goodwin S."/>
            <person name="Spatafora J."/>
            <person name="Crous P."/>
            <person name="Grigoriev I."/>
        </authorList>
    </citation>
    <scope>NUCLEOTIDE SEQUENCE</scope>
    <source>
        <strain evidence="13">CBS 121739</strain>
    </source>
</reference>
<dbReference type="EC" id="2.3.2.31" evidence="2"/>
<dbReference type="OrthoDB" id="1431934at2759"/>
<dbReference type="InterPro" id="IPR013083">
    <property type="entry name" value="Znf_RING/FYVE/PHD"/>
</dbReference>
<dbReference type="Proteomes" id="UP000799437">
    <property type="component" value="Unassembled WGS sequence"/>
</dbReference>
<feature type="compositionally biased region" description="Polar residues" evidence="10">
    <location>
        <begin position="91"/>
        <end position="106"/>
    </location>
</feature>
<evidence type="ECO:0000256" key="7">
    <source>
        <dbReference type="ARBA" id="ARBA00022786"/>
    </source>
</evidence>
<evidence type="ECO:0000259" key="11">
    <source>
        <dbReference type="PROSITE" id="PS50089"/>
    </source>
</evidence>
<dbReference type="PROSITE" id="PS51873">
    <property type="entry name" value="TRIAD"/>
    <property type="match status" value="1"/>
</dbReference>
<evidence type="ECO:0000256" key="5">
    <source>
        <dbReference type="ARBA" id="ARBA00022737"/>
    </source>
</evidence>
<dbReference type="PANTHER" id="PTHR11685">
    <property type="entry name" value="RBR FAMILY RING FINGER AND IBR DOMAIN-CONTAINING"/>
    <property type="match status" value="1"/>
</dbReference>
<protein>
    <recommendedName>
        <fullName evidence="2">RBR-type E3 ubiquitin transferase</fullName>
        <ecNumber evidence="2">2.3.2.31</ecNumber>
    </recommendedName>
</protein>
<dbReference type="CDD" id="cd17039">
    <property type="entry name" value="Ubl_ubiquitin_like"/>
    <property type="match status" value="1"/>
</dbReference>
<dbReference type="AlphaFoldDB" id="A0A6A6VZK5"/>
<accession>A0A6A6VZK5</accession>
<evidence type="ECO:0000313" key="13">
    <source>
        <dbReference type="EMBL" id="KAF2755675.1"/>
    </source>
</evidence>
<proteinExistence type="predicted"/>
<gene>
    <name evidence="13" type="ORF">EJ05DRAFT_540349</name>
</gene>
<evidence type="ECO:0000256" key="3">
    <source>
        <dbReference type="ARBA" id="ARBA00022679"/>
    </source>
</evidence>
<dbReference type="InterPro" id="IPR031127">
    <property type="entry name" value="E3_UB_ligase_RBR"/>
</dbReference>
<dbReference type="PROSITE" id="PS50089">
    <property type="entry name" value="ZF_RING_2"/>
    <property type="match status" value="1"/>
</dbReference>
<keyword evidence="3" id="KW-0808">Transferase</keyword>
<dbReference type="InterPro" id="IPR001841">
    <property type="entry name" value="Znf_RING"/>
</dbReference>
<keyword evidence="4" id="KW-0479">Metal-binding</keyword>
<evidence type="ECO:0000256" key="8">
    <source>
        <dbReference type="ARBA" id="ARBA00022833"/>
    </source>
</evidence>
<dbReference type="InterPro" id="IPR002867">
    <property type="entry name" value="IBR_dom"/>
</dbReference>
<evidence type="ECO:0000256" key="6">
    <source>
        <dbReference type="ARBA" id="ARBA00022771"/>
    </source>
</evidence>
<dbReference type="SMART" id="SM00647">
    <property type="entry name" value="IBR"/>
    <property type="match status" value="2"/>
</dbReference>
<keyword evidence="5" id="KW-0677">Repeat</keyword>
<keyword evidence="7" id="KW-0833">Ubl conjugation pathway</keyword>
<dbReference type="CDD" id="cd20335">
    <property type="entry name" value="BRcat_RBR"/>
    <property type="match status" value="1"/>
</dbReference>
<keyword evidence="14" id="KW-1185">Reference proteome</keyword>
<dbReference type="SUPFAM" id="SSF57850">
    <property type="entry name" value="RING/U-box"/>
    <property type="match status" value="3"/>
</dbReference>
<dbReference type="GO" id="GO:0061630">
    <property type="term" value="F:ubiquitin protein ligase activity"/>
    <property type="evidence" value="ECO:0007669"/>
    <property type="project" value="UniProtKB-EC"/>
</dbReference>
<evidence type="ECO:0000256" key="4">
    <source>
        <dbReference type="ARBA" id="ARBA00022723"/>
    </source>
</evidence>
<dbReference type="Gene3D" id="3.30.40.10">
    <property type="entry name" value="Zinc/RING finger domain, C3HC4 (zinc finger)"/>
    <property type="match status" value="1"/>
</dbReference>
<evidence type="ECO:0000256" key="2">
    <source>
        <dbReference type="ARBA" id="ARBA00012251"/>
    </source>
</evidence>
<keyword evidence="8" id="KW-0862">Zinc</keyword>
<dbReference type="Gene3D" id="1.20.120.1750">
    <property type="match status" value="1"/>
</dbReference>
<sequence length="816" mass="92072">MEVTSFVEHFDTRTDIHKAMKNVEREQTKSRTAVIKKIFGRKFVDKASNANGTTLDVSTQSALMGMQKVLVFPLDTCSVQHSAQMHLPGNENISSRPKTPHRNTSGPGHEQPFWRSQRTRASSTPLSTLATRPYPSTMVHRPLSSQMPQSVAVEDVRKQNLTTKQDLTGSSINHNDMTIGDLKERIAMRLSMPCSKSLKLVINGRILNNNDRSAGAIKRQWGNRPFTCFIPSQFLLRLDDKLLQSYGIERVELRITSLPLAVHLNDDGSIVLAKKRNNLENQRLSRRNSNPSLRRSLIAPRVPPSHTSLMLTNATPSQVTAVVPDILHRLGDAGSSRHRTNVITTFRIESGDQAGQVWQSECERELWVSGQIRLEHLKHHVLRQLADVKSLECIELKFIDGPLIDLKPMQSWYSSDDPDSDRRRWPTIKVHLRDSIALHLPARNWTEHIYFDEGIISKGTLTIRDVREEARRVFNVSITQNIRLFHGTQVLELDTAKVHFPSSTGQRRIIVHLSDAPSQLLSVPTPPFLDLHDGNDLVGLDKAPSDIDTLTPIRAGLQGRDCIICGDTCAPYDYPGQISTKCAHEPSCCTDCIQAWIASELESKGWDKIRCPECLILLEHAEIRSLATNATFERSVISFVPFHIANSDIKHRFDALATRSFLSSDPDFHFCLSPTCTSGQIHPSPSSNPIMTCVSCTVSWCLTHKMSWHVGETCAAYDKRLSSEAKAKQRAKEDAESESTIKETAKQCPGKGCGYWIEKNHGCDHMTCRKCRWEFCWLCLCDYNAVRRDGNHRHSRECRWWAPEGNKSVRLIEAAR</sequence>
<comment type="catalytic activity">
    <reaction evidence="1">
        <text>[E2 ubiquitin-conjugating enzyme]-S-ubiquitinyl-L-cysteine + [acceptor protein]-L-lysine = [E2 ubiquitin-conjugating enzyme]-L-cysteine + [acceptor protein]-N(6)-ubiquitinyl-L-lysine.</text>
        <dbReference type="EC" id="2.3.2.31"/>
    </reaction>
</comment>
<name>A0A6A6VZK5_9PEZI</name>
<organism evidence="13 14">
    <name type="scientific">Pseudovirgaria hyperparasitica</name>
    <dbReference type="NCBI Taxonomy" id="470096"/>
    <lineage>
        <taxon>Eukaryota</taxon>
        <taxon>Fungi</taxon>
        <taxon>Dikarya</taxon>
        <taxon>Ascomycota</taxon>
        <taxon>Pezizomycotina</taxon>
        <taxon>Dothideomycetes</taxon>
        <taxon>Dothideomycetes incertae sedis</taxon>
        <taxon>Acrospermales</taxon>
        <taxon>Acrospermaceae</taxon>
        <taxon>Pseudovirgaria</taxon>
    </lineage>
</organism>
<evidence type="ECO:0000256" key="10">
    <source>
        <dbReference type="SAM" id="MobiDB-lite"/>
    </source>
</evidence>
<evidence type="ECO:0000259" key="12">
    <source>
        <dbReference type="PROSITE" id="PS51873"/>
    </source>
</evidence>
<feature type="domain" description="RING-type" evidence="12">
    <location>
        <begin position="558"/>
        <end position="798"/>
    </location>
</feature>
<evidence type="ECO:0000313" key="14">
    <source>
        <dbReference type="Proteomes" id="UP000799437"/>
    </source>
</evidence>